<sequence length="301" mass="33460">MQPSLNLLRTFDAVGRHLSFRAGAEELHITASAVSHQIRDLEAQLGMPLFVRRHRQIAFTPEGAAYHAAVSRALTDIRRATQVLQGAEDSAPLRVSAMPYVATDVLAPAIGRFLAQWPSLRIDIQAETRSMDVAGGDTDVAIRFGYVMHDQTIPLAPAEVTLLCAPSLAETVRADPYAAAQRYSLYSMTDYRELWTRWFEYQQWPDTFRETISLNSYRGLLMAAAHDGLALGLLPVVTPLVQAGVLAAPLPLQRMPLAHFSLEVREAVRWRPEVVALVSWLRALFSECARTTDEYFSSLAV</sequence>
<evidence type="ECO:0000259" key="5">
    <source>
        <dbReference type="PROSITE" id="PS50931"/>
    </source>
</evidence>
<dbReference type="HOGENOM" id="CLU_039613_37_1_6"/>
<evidence type="ECO:0000256" key="1">
    <source>
        <dbReference type="ARBA" id="ARBA00009437"/>
    </source>
</evidence>
<protein>
    <submittedName>
        <fullName evidence="6">LysR family transcriptional regulator</fullName>
    </submittedName>
</protein>
<name>A0A0B4XR13_9GAMM</name>
<proteinExistence type="inferred from homology"/>
<dbReference type="PROSITE" id="PS50931">
    <property type="entry name" value="HTH_LYSR"/>
    <property type="match status" value="1"/>
</dbReference>
<dbReference type="Gene3D" id="1.10.10.10">
    <property type="entry name" value="Winged helix-like DNA-binding domain superfamily/Winged helix DNA-binding domain"/>
    <property type="match status" value="1"/>
</dbReference>
<dbReference type="Pfam" id="PF00126">
    <property type="entry name" value="HTH_1"/>
    <property type="match status" value="1"/>
</dbReference>
<dbReference type="InterPro" id="IPR000847">
    <property type="entry name" value="LysR_HTH_N"/>
</dbReference>
<dbReference type="SUPFAM" id="SSF46785">
    <property type="entry name" value="Winged helix' DNA-binding domain"/>
    <property type="match status" value="1"/>
</dbReference>
<gene>
    <name evidence="6" type="ORF">S7S_16070</name>
</gene>
<organism evidence="6 7">
    <name type="scientific">Isoalcanivorax pacificus W11-5</name>
    <dbReference type="NCBI Taxonomy" id="391936"/>
    <lineage>
        <taxon>Bacteria</taxon>
        <taxon>Pseudomonadati</taxon>
        <taxon>Pseudomonadota</taxon>
        <taxon>Gammaproteobacteria</taxon>
        <taxon>Oceanospirillales</taxon>
        <taxon>Alcanivoracaceae</taxon>
        <taxon>Isoalcanivorax</taxon>
    </lineage>
</organism>
<feature type="domain" description="HTH lysR-type" evidence="5">
    <location>
        <begin position="3"/>
        <end position="60"/>
    </location>
</feature>
<comment type="similarity">
    <text evidence="1">Belongs to the LysR transcriptional regulatory family.</text>
</comment>
<dbReference type="RefSeq" id="WP_008733304.1">
    <property type="nucleotide sequence ID" value="NZ_CP004387.1"/>
</dbReference>
<reference evidence="6 7" key="1">
    <citation type="journal article" date="2012" name="J. Bacteriol.">
        <title>Genome sequence of an alkane-degrading bacterium, Alcanivorax pacificus type strain W11-5, isolated from deep sea sediment.</title>
        <authorList>
            <person name="Lai Q."/>
            <person name="Shao Z."/>
        </authorList>
    </citation>
    <scope>NUCLEOTIDE SEQUENCE [LARGE SCALE GENOMIC DNA]</scope>
    <source>
        <strain evidence="6 7">W11-5</strain>
    </source>
</reference>
<dbReference type="GO" id="GO:0043565">
    <property type="term" value="F:sequence-specific DNA binding"/>
    <property type="evidence" value="ECO:0007669"/>
    <property type="project" value="TreeGrafter"/>
</dbReference>
<dbReference type="InterPro" id="IPR036390">
    <property type="entry name" value="WH_DNA-bd_sf"/>
</dbReference>
<dbReference type="InterPro" id="IPR036388">
    <property type="entry name" value="WH-like_DNA-bd_sf"/>
</dbReference>
<dbReference type="KEGG" id="apac:S7S_16070"/>
<dbReference type="PANTHER" id="PTHR30537">
    <property type="entry name" value="HTH-TYPE TRANSCRIPTIONAL REGULATOR"/>
    <property type="match status" value="1"/>
</dbReference>
<dbReference type="AlphaFoldDB" id="A0A0B4XR13"/>
<keyword evidence="7" id="KW-1185">Reference proteome</keyword>
<keyword evidence="3" id="KW-0238">DNA-binding</keyword>
<accession>A0A0B4XR13</accession>
<dbReference type="FunFam" id="1.10.10.10:FF:000001">
    <property type="entry name" value="LysR family transcriptional regulator"/>
    <property type="match status" value="1"/>
</dbReference>
<dbReference type="InterPro" id="IPR005119">
    <property type="entry name" value="LysR_subst-bd"/>
</dbReference>
<dbReference type="Proteomes" id="UP000006764">
    <property type="component" value="Chromosome"/>
</dbReference>
<dbReference type="GO" id="GO:0003700">
    <property type="term" value="F:DNA-binding transcription factor activity"/>
    <property type="evidence" value="ECO:0007669"/>
    <property type="project" value="InterPro"/>
</dbReference>
<keyword evidence="4" id="KW-0804">Transcription</keyword>
<dbReference type="PANTHER" id="PTHR30537:SF58">
    <property type="entry name" value="HTH-TYPE TRANSCRIPTIONAL REGULATOR PERR"/>
    <property type="match status" value="1"/>
</dbReference>
<dbReference type="Pfam" id="PF03466">
    <property type="entry name" value="LysR_substrate"/>
    <property type="match status" value="1"/>
</dbReference>
<dbReference type="PRINTS" id="PR00039">
    <property type="entry name" value="HTHLYSR"/>
</dbReference>
<dbReference type="EMBL" id="CP004387">
    <property type="protein sequence ID" value="AJD49626.1"/>
    <property type="molecule type" value="Genomic_DNA"/>
</dbReference>
<dbReference type="STRING" id="391936.S7S_16070"/>
<dbReference type="SUPFAM" id="SSF53850">
    <property type="entry name" value="Periplasmic binding protein-like II"/>
    <property type="match status" value="1"/>
</dbReference>
<evidence type="ECO:0000256" key="3">
    <source>
        <dbReference type="ARBA" id="ARBA00023125"/>
    </source>
</evidence>
<evidence type="ECO:0000313" key="6">
    <source>
        <dbReference type="EMBL" id="AJD49626.1"/>
    </source>
</evidence>
<evidence type="ECO:0000313" key="7">
    <source>
        <dbReference type="Proteomes" id="UP000006764"/>
    </source>
</evidence>
<dbReference type="InterPro" id="IPR058163">
    <property type="entry name" value="LysR-type_TF_proteobact-type"/>
</dbReference>
<dbReference type="OrthoDB" id="6787458at2"/>
<dbReference type="GO" id="GO:0006351">
    <property type="term" value="P:DNA-templated transcription"/>
    <property type="evidence" value="ECO:0007669"/>
    <property type="project" value="TreeGrafter"/>
</dbReference>
<dbReference type="Gene3D" id="3.40.190.10">
    <property type="entry name" value="Periplasmic binding protein-like II"/>
    <property type="match status" value="2"/>
</dbReference>
<evidence type="ECO:0000256" key="4">
    <source>
        <dbReference type="ARBA" id="ARBA00023163"/>
    </source>
</evidence>
<keyword evidence="2" id="KW-0805">Transcription regulation</keyword>
<evidence type="ECO:0000256" key="2">
    <source>
        <dbReference type="ARBA" id="ARBA00023015"/>
    </source>
</evidence>